<dbReference type="InterPro" id="IPR009057">
    <property type="entry name" value="Homeodomain-like_sf"/>
</dbReference>
<dbReference type="SUPFAM" id="SSF46689">
    <property type="entry name" value="Homeodomain-like"/>
    <property type="match status" value="1"/>
</dbReference>
<dbReference type="Proteomes" id="UP000261174">
    <property type="component" value="Unassembled WGS sequence"/>
</dbReference>
<reference evidence="5 6" key="1">
    <citation type="submission" date="2018-08" db="EMBL/GenBank/DDBJ databases">
        <title>Chitinophaga sp. K20C18050901, a novel bacterium isolated from forest soil.</title>
        <authorList>
            <person name="Wang C."/>
        </authorList>
    </citation>
    <scope>NUCLEOTIDE SEQUENCE [LARGE SCALE GENOMIC DNA]</scope>
    <source>
        <strain evidence="5 6">K20C18050901</strain>
    </source>
</reference>
<evidence type="ECO:0000313" key="5">
    <source>
        <dbReference type="EMBL" id="RFM36937.1"/>
    </source>
</evidence>
<name>A0A3E1P9Y4_9BACT</name>
<gene>
    <name evidence="5" type="ORF">DXN04_05420</name>
</gene>
<dbReference type="GO" id="GO:0003700">
    <property type="term" value="F:DNA-binding transcription factor activity"/>
    <property type="evidence" value="ECO:0007669"/>
    <property type="project" value="InterPro"/>
</dbReference>
<dbReference type="PANTHER" id="PTHR43280">
    <property type="entry name" value="ARAC-FAMILY TRANSCRIPTIONAL REGULATOR"/>
    <property type="match status" value="1"/>
</dbReference>
<evidence type="ECO:0000256" key="3">
    <source>
        <dbReference type="ARBA" id="ARBA00023163"/>
    </source>
</evidence>
<protein>
    <submittedName>
        <fullName evidence="5">AraC family transcriptional regulator</fullName>
    </submittedName>
</protein>
<keyword evidence="3" id="KW-0804">Transcription</keyword>
<sequence length="166" mass="18886">MASDSALAALPLRRKACPSLLILAFIISNIRKKCPYLCSMPIPEKILSRKDEITSQFMQLVDEHVSDLLHGRTEIRFKPSDFASRLHIAPIHLTNTLKLTLNTSPCEVMEDRIVLEAQKMLDETVLSVADIGNLLGFPEPTNFNRFFKNMTGITPLQYRKNKILKY</sequence>
<dbReference type="PRINTS" id="PR00032">
    <property type="entry name" value="HTHARAC"/>
</dbReference>
<dbReference type="PANTHER" id="PTHR43280:SF32">
    <property type="entry name" value="TRANSCRIPTIONAL REGULATORY PROTEIN"/>
    <property type="match status" value="1"/>
</dbReference>
<dbReference type="AlphaFoldDB" id="A0A3E1P9Y4"/>
<dbReference type="GO" id="GO:0043565">
    <property type="term" value="F:sequence-specific DNA binding"/>
    <property type="evidence" value="ECO:0007669"/>
    <property type="project" value="InterPro"/>
</dbReference>
<organism evidence="5 6">
    <name type="scientific">Chitinophaga silvisoli</name>
    <dbReference type="NCBI Taxonomy" id="2291814"/>
    <lineage>
        <taxon>Bacteria</taxon>
        <taxon>Pseudomonadati</taxon>
        <taxon>Bacteroidota</taxon>
        <taxon>Chitinophagia</taxon>
        <taxon>Chitinophagales</taxon>
        <taxon>Chitinophagaceae</taxon>
        <taxon>Chitinophaga</taxon>
    </lineage>
</organism>
<dbReference type="Gene3D" id="1.10.10.60">
    <property type="entry name" value="Homeodomain-like"/>
    <property type="match status" value="1"/>
</dbReference>
<keyword evidence="6" id="KW-1185">Reference proteome</keyword>
<proteinExistence type="predicted"/>
<dbReference type="Pfam" id="PF12833">
    <property type="entry name" value="HTH_18"/>
    <property type="match status" value="1"/>
</dbReference>
<evidence type="ECO:0000259" key="4">
    <source>
        <dbReference type="PROSITE" id="PS01124"/>
    </source>
</evidence>
<dbReference type="SMART" id="SM00342">
    <property type="entry name" value="HTH_ARAC"/>
    <property type="match status" value="1"/>
</dbReference>
<feature type="domain" description="HTH araC/xylS-type" evidence="4">
    <location>
        <begin position="55"/>
        <end position="161"/>
    </location>
</feature>
<evidence type="ECO:0000313" key="6">
    <source>
        <dbReference type="Proteomes" id="UP000261174"/>
    </source>
</evidence>
<dbReference type="InterPro" id="IPR018060">
    <property type="entry name" value="HTH_AraC"/>
</dbReference>
<keyword evidence="2" id="KW-0238">DNA-binding</keyword>
<dbReference type="InterPro" id="IPR020449">
    <property type="entry name" value="Tscrpt_reg_AraC-type_HTH"/>
</dbReference>
<evidence type="ECO:0000256" key="1">
    <source>
        <dbReference type="ARBA" id="ARBA00023015"/>
    </source>
</evidence>
<dbReference type="PROSITE" id="PS01124">
    <property type="entry name" value="HTH_ARAC_FAMILY_2"/>
    <property type="match status" value="1"/>
</dbReference>
<accession>A0A3E1P9Y4</accession>
<dbReference type="EMBL" id="QTJV01000001">
    <property type="protein sequence ID" value="RFM36937.1"/>
    <property type="molecule type" value="Genomic_DNA"/>
</dbReference>
<keyword evidence="1" id="KW-0805">Transcription regulation</keyword>
<evidence type="ECO:0000256" key="2">
    <source>
        <dbReference type="ARBA" id="ARBA00023125"/>
    </source>
</evidence>
<comment type="caution">
    <text evidence="5">The sequence shown here is derived from an EMBL/GenBank/DDBJ whole genome shotgun (WGS) entry which is preliminary data.</text>
</comment>